<dbReference type="GO" id="GO:0016788">
    <property type="term" value="F:hydrolase activity, acting on ester bonds"/>
    <property type="evidence" value="ECO:0007669"/>
    <property type="project" value="InterPro"/>
</dbReference>
<dbReference type="CDD" id="cd21140">
    <property type="entry name" value="Cas6_I-like"/>
    <property type="match status" value="1"/>
</dbReference>
<dbReference type="PANTHER" id="PTHR36984">
    <property type="entry name" value="CRISPR-ASSOCIATED ENDORIBONUCLEASE CAS6 1"/>
    <property type="match status" value="1"/>
</dbReference>
<reference evidence="3 4" key="1">
    <citation type="submission" date="2018-05" db="EMBL/GenBank/DDBJ databases">
        <title>Genomic Encyclopedia of Type Strains, Phase IV (KMG-IV): sequencing the most valuable type-strain genomes for metagenomic binning, comparative biology and taxonomic classification.</title>
        <authorList>
            <person name="Goeker M."/>
        </authorList>
    </citation>
    <scope>NUCLEOTIDE SEQUENCE [LARGE SCALE GENOMIC DNA]</scope>
    <source>
        <strain evidence="3 4">DSM 24906</strain>
    </source>
</reference>
<gene>
    <name evidence="3" type="ORF">C7380_108141</name>
</gene>
<evidence type="ECO:0000313" key="3">
    <source>
        <dbReference type="EMBL" id="PWJ93311.1"/>
    </source>
</evidence>
<dbReference type="PANTHER" id="PTHR36984:SF3">
    <property type="entry name" value="CRISPR-ASSOCIATED ENDORIBONUCLEASE CAS6"/>
    <property type="match status" value="1"/>
</dbReference>
<proteinExistence type="predicted"/>
<dbReference type="Pfam" id="PF01881">
    <property type="entry name" value="Cas_Cas6_C"/>
    <property type="match status" value="1"/>
</dbReference>
<dbReference type="Gene3D" id="3.30.70.1890">
    <property type="match status" value="1"/>
</dbReference>
<feature type="domain" description="CRISPR associated protein Cas6 C-terminal" evidence="2">
    <location>
        <begin position="120"/>
        <end position="235"/>
    </location>
</feature>
<name>A0AA45C6W5_9BACT</name>
<keyword evidence="4" id="KW-1185">Reference proteome</keyword>
<dbReference type="AlphaFoldDB" id="A0AA45C6W5"/>
<dbReference type="GO" id="GO:0051607">
    <property type="term" value="P:defense response to virus"/>
    <property type="evidence" value="ECO:0007669"/>
    <property type="project" value="UniProtKB-KW"/>
</dbReference>
<dbReference type="InterPro" id="IPR049435">
    <property type="entry name" value="Cas_Cas6_C"/>
</dbReference>
<evidence type="ECO:0000313" key="4">
    <source>
        <dbReference type="Proteomes" id="UP000245921"/>
    </source>
</evidence>
<dbReference type="InterPro" id="IPR045747">
    <property type="entry name" value="CRISPR-assoc_prot_Cas6_N_sf"/>
</dbReference>
<evidence type="ECO:0000259" key="2">
    <source>
        <dbReference type="Pfam" id="PF01881"/>
    </source>
</evidence>
<organism evidence="3 4">
    <name type="scientific">Oceanotoga teriensis</name>
    <dbReference type="NCBI Taxonomy" id="515440"/>
    <lineage>
        <taxon>Bacteria</taxon>
        <taxon>Thermotogati</taxon>
        <taxon>Thermotogota</taxon>
        <taxon>Thermotogae</taxon>
        <taxon>Petrotogales</taxon>
        <taxon>Petrotogaceae</taxon>
        <taxon>Oceanotoga</taxon>
    </lineage>
</organism>
<dbReference type="RefSeq" id="WP_109604835.1">
    <property type="nucleotide sequence ID" value="NZ_QGGI01000008.1"/>
</dbReference>
<accession>A0AA45C6W5</accession>
<dbReference type="NCBIfam" id="TIGR01877">
    <property type="entry name" value="cas_cas6"/>
    <property type="match status" value="1"/>
</dbReference>
<evidence type="ECO:0000256" key="1">
    <source>
        <dbReference type="ARBA" id="ARBA00023118"/>
    </source>
</evidence>
<protein>
    <submittedName>
        <fullName evidence="3">CRISPR-associated endoribonuclease Cas6</fullName>
    </submittedName>
</protein>
<keyword evidence="1" id="KW-0051">Antiviral defense</keyword>
<dbReference type="Gene3D" id="3.30.70.1900">
    <property type="match status" value="1"/>
</dbReference>
<dbReference type="InterPro" id="IPR010156">
    <property type="entry name" value="CRISPR-assoc_prot_Cas6"/>
</dbReference>
<dbReference type="Proteomes" id="UP000245921">
    <property type="component" value="Unassembled WGS sequence"/>
</dbReference>
<dbReference type="EMBL" id="QGGI01000008">
    <property type="protein sequence ID" value="PWJ93311.1"/>
    <property type="molecule type" value="Genomic_DNA"/>
</dbReference>
<sequence length="239" mass="28408">MRFKLDFKTNNNVIPIDYRRFLLSYIKNALSNYDEKIYSQYYNKKDPIHKNFTFTINFGKSKFEKEKILLEENKFSFYYSTSDYVLGTHLFAAFREQINREFKIKNNSINLCNIKFFKSKNFLSKNIDFKILSPVLIRDHKKDNSDVYYSFEDKEFEEILKNNLKYRLKDFPSEYLENISIIPIKTRSVLVKNYGTILKGNLGYIKILANEKVIEYIYQSGLGSKNSMGFGMLEISKRG</sequence>
<comment type="caution">
    <text evidence="3">The sequence shown here is derived from an EMBL/GenBank/DDBJ whole genome shotgun (WGS) entry which is preliminary data.</text>
</comment>